<dbReference type="Proteomes" id="UP000734854">
    <property type="component" value="Unassembled WGS sequence"/>
</dbReference>
<evidence type="ECO:0000313" key="2">
    <source>
        <dbReference type="Proteomes" id="UP000734854"/>
    </source>
</evidence>
<dbReference type="InterPro" id="IPR036291">
    <property type="entry name" value="NAD(P)-bd_dom_sf"/>
</dbReference>
<dbReference type="PANTHER" id="PTHR43431:SF1">
    <property type="entry name" value="OS08G0476300 PROTEIN"/>
    <property type="match status" value="1"/>
</dbReference>
<proteinExistence type="predicted"/>
<sequence length="260" mass="27935">MSTTISMRSMSCSTSPRGIAAVIGVGPKLGRSVASKFAHEGYTVAILARDLGTHPDPPIHRSILAPLSTFRINYNSVFAIRIDCSDSKSVREAFEVVLSLGFLEVLVFNACEPPVSSPPISFTAVTAQSFERSLSVSAVGAFHCAQHVIPGMVERRRGTIIFTGSSASLIGFAGYCELSCGKFALRGLSQCLAREFQSSGIHVTHVIIDGVIGSPRSSIGEQNTTLDPDALAQTYWHIHTQKKGAWTQEIDLRASVDRPL</sequence>
<comment type="caution">
    <text evidence="1">The sequence shown here is derived from an EMBL/GenBank/DDBJ whole genome shotgun (WGS) entry which is preliminary data.</text>
</comment>
<dbReference type="PANTHER" id="PTHR43431">
    <property type="entry name" value="OXIDOREDUCTASE, SHORT CHAIN DEHYDROGENASE/REDUCTASE FAMILY (AFU_ORTHOLOGUE AFUA_5G14000)"/>
    <property type="match status" value="1"/>
</dbReference>
<dbReference type="SUPFAM" id="SSF51735">
    <property type="entry name" value="NAD(P)-binding Rossmann-fold domains"/>
    <property type="match status" value="1"/>
</dbReference>
<dbReference type="Pfam" id="PF00106">
    <property type="entry name" value="adh_short"/>
    <property type="match status" value="1"/>
</dbReference>
<organism evidence="1 2">
    <name type="scientific">Zingiber officinale</name>
    <name type="common">Ginger</name>
    <name type="synonym">Amomum zingiber</name>
    <dbReference type="NCBI Taxonomy" id="94328"/>
    <lineage>
        <taxon>Eukaryota</taxon>
        <taxon>Viridiplantae</taxon>
        <taxon>Streptophyta</taxon>
        <taxon>Embryophyta</taxon>
        <taxon>Tracheophyta</taxon>
        <taxon>Spermatophyta</taxon>
        <taxon>Magnoliopsida</taxon>
        <taxon>Liliopsida</taxon>
        <taxon>Zingiberales</taxon>
        <taxon>Zingiberaceae</taxon>
        <taxon>Zingiber</taxon>
    </lineage>
</organism>
<dbReference type="InterPro" id="IPR002347">
    <property type="entry name" value="SDR_fam"/>
</dbReference>
<evidence type="ECO:0000313" key="1">
    <source>
        <dbReference type="EMBL" id="KAG6519564.1"/>
    </source>
</evidence>
<reference evidence="1 2" key="1">
    <citation type="submission" date="2020-08" db="EMBL/GenBank/DDBJ databases">
        <title>Plant Genome Project.</title>
        <authorList>
            <person name="Zhang R.-G."/>
        </authorList>
    </citation>
    <scope>NUCLEOTIDE SEQUENCE [LARGE SCALE GENOMIC DNA]</scope>
    <source>
        <tissue evidence="1">Rhizome</tissue>
    </source>
</reference>
<dbReference type="PRINTS" id="PR00081">
    <property type="entry name" value="GDHRDH"/>
</dbReference>
<dbReference type="Gene3D" id="3.40.50.720">
    <property type="entry name" value="NAD(P)-binding Rossmann-like Domain"/>
    <property type="match status" value="1"/>
</dbReference>
<accession>A0A8J5H3S3</accession>
<protein>
    <submittedName>
        <fullName evidence="1">Uncharacterized protein</fullName>
    </submittedName>
</protein>
<gene>
    <name evidence="1" type="ORF">ZIOFF_023058</name>
</gene>
<dbReference type="AlphaFoldDB" id="A0A8J5H3S3"/>
<keyword evidence="2" id="KW-1185">Reference proteome</keyword>
<name>A0A8J5H3S3_ZINOF</name>
<dbReference type="EMBL" id="JACMSC010000006">
    <property type="protein sequence ID" value="KAG6519564.1"/>
    <property type="molecule type" value="Genomic_DNA"/>
</dbReference>